<dbReference type="PANTHER" id="PTHR43694">
    <property type="entry name" value="RIBONUCLEASE J"/>
    <property type="match status" value="1"/>
</dbReference>
<evidence type="ECO:0000256" key="10">
    <source>
        <dbReference type="PIRSR" id="PIRSR004803-1"/>
    </source>
</evidence>
<dbReference type="InterPro" id="IPR055132">
    <property type="entry name" value="RNase_J_b_CASP"/>
</dbReference>
<organism evidence="14 15">
    <name type="scientific">Candidatus Daviesbacteria bacterium RIFCSPLOWO2_01_FULL_40_24</name>
    <dbReference type="NCBI Taxonomy" id="1797787"/>
    <lineage>
        <taxon>Bacteria</taxon>
        <taxon>Candidatus Daviesiibacteriota</taxon>
    </lineage>
</organism>
<evidence type="ECO:0000256" key="9">
    <source>
        <dbReference type="HAMAP-Rule" id="MF_01491"/>
    </source>
</evidence>
<feature type="binding site" evidence="12">
    <location>
        <position position="88"/>
    </location>
    <ligand>
        <name>Zn(2+)</name>
        <dbReference type="ChEBI" id="CHEBI:29105"/>
        <label>1</label>
        <note>catalytic</note>
    </ligand>
</feature>
<evidence type="ECO:0000256" key="1">
    <source>
        <dbReference type="ARBA" id="ARBA00022490"/>
    </source>
</evidence>
<feature type="binding site" evidence="12">
    <location>
        <position position="86"/>
    </location>
    <ligand>
        <name>Zn(2+)</name>
        <dbReference type="ChEBI" id="CHEBI:29105"/>
        <label>1</label>
        <note>catalytic</note>
    </ligand>
</feature>
<evidence type="ECO:0000313" key="15">
    <source>
        <dbReference type="Proteomes" id="UP000178017"/>
    </source>
</evidence>
<dbReference type="InterPro" id="IPR004613">
    <property type="entry name" value="RNase_J"/>
</dbReference>
<feature type="binding site" evidence="12">
    <location>
        <position position="175"/>
    </location>
    <ligand>
        <name>Zn(2+)</name>
        <dbReference type="ChEBI" id="CHEBI:29105"/>
        <label>1</label>
        <note>catalytic</note>
    </ligand>
</feature>
<keyword evidence="1 9" id="KW-0963">Cytoplasm</keyword>
<name>A0A1F5MJX7_9BACT</name>
<keyword evidence="3 12" id="KW-0479">Metal-binding</keyword>
<feature type="binding site" evidence="12">
    <location>
        <position position="63"/>
    </location>
    <ligand>
        <name>Ca(2+)</name>
        <dbReference type="ChEBI" id="CHEBI:29108"/>
    </ligand>
</feature>
<evidence type="ECO:0000313" key="14">
    <source>
        <dbReference type="EMBL" id="OGE65662.1"/>
    </source>
</evidence>
<dbReference type="GO" id="GO:0004534">
    <property type="term" value="F:5'-3' RNA exonuclease activity"/>
    <property type="evidence" value="ECO:0007669"/>
    <property type="project" value="UniProtKB-UniRule"/>
</dbReference>
<dbReference type="GO" id="GO:0008270">
    <property type="term" value="F:zinc ion binding"/>
    <property type="evidence" value="ECO:0007669"/>
    <property type="project" value="InterPro"/>
</dbReference>
<dbReference type="GO" id="GO:0006364">
    <property type="term" value="P:rRNA processing"/>
    <property type="evidence" value="ECO:0007669"/>
    <property type="project" value="UniProtKB-UniRule"/>
</dbReference>
<dbReference type="AlphaFoldDB" id="A0A1F5MJX7"/>
<comment type="caution">
    <text evidence="14">The sequence shown here is derived from an EMBL/GenBank/DDBJ whole genome shotgun (WGS) entry which is preliminary data.</text>
</comment>
<dbReference type="SMART" id="SM00849">
    <property type="entry name" value="Lactamase_B"/>
    <property type="match status" value="1"/>
</dbReference>
<evidence type="ECO:0000256" key="11">
    <source>
        <dbReference type="PIRSR" id="PIRSR004803-2"/>
    </source>
</evidence>
<evidence type="ECO:0000259" key="13">
    <source>
        <dbReference type="SMART" id="SM00849"/>
    </source>
</evidence>
<dbReference type="Proteomes" id="UP000178017">
    <property type="component" value="Unassembled WGS sequence"/>
</dbReference>
<dbReference type="Pfam" id="PF00753">
    <property type="entry name" value="Lactamase_B"/>
    <property type="match status" value="1"/>
</dbReference>
<evidence type="ECO:0000256" key="7">
    <source>
        <dbReference type="ARBA" id="ARBA00022839"/>
    </source>
</evidence>
<feature type="binding site" evidence="12">
    <location>
        <position position="61"/>
    </location>
    <ligand>
        <name>Ca(2+)</name>
        <dbReference type="ChEBI" id="CHEBI:29108"/>
    </ligand>
</feature>
<dbReference type="NCBIfam" id="TIGR00649">
    <property type="entry name" value="MG423"/>
    <property type="match status" value="1"/>
</dbReference>
<gene>
    <name evidence="9" type="primary">rnj</name>
    <name evidence="14" type="ORF">A3B49_01665</name>
</gene>
<dbReference type="HAMAP" id="MF_01491">
    <property type="entry name" value="RNase_J_bact"/>
    <property type="match status" value="1"/>
</dbReference>
<keyword evidence="4 9" id="KW-0255">Endonuclease</keyword>
<dbReference type="InterPro" id="IPR011108">
    <property type="entry name" value="RMMBL"/>
</dbReference>
<feature type="active site" description="Proton donor" evidence="10">
    <location>
        <position position="207"/>
    </location>
</feature>
<reference evidence="14 15" key="1">
    <citation type="journal article" date="2016" name="Nat. Commun.">
        <title>Thousands of microbial genomes shed light on interconnected biogeochemical processes in an aquifer system.</title>
        <authorList>
            <person name="Anantharaman K."/>
            <person name="Brown C.T."/>
            <person name="Hug L.A."/>
            <person name="Sharon I."/>
            <person name="Castelle C.J."/>
            <person name="Probst A.J."/>
            <person name="Thomas B.C."/>
            <person name="Singh A."/>
            <person name="Wilkins M.J."/>
            <person name="Karaoz U."/>
            <person name="Brodie E.L."/>
            <person name="Williams K.H."/>
            <person name="Hubbard S.S."/>
            <person name="Banfield J.F."/>
        </authorList>
    </citation>
    <scope>NUCLEOTIDE SEQUENCE [LARGE SCALE GENOMIC DNA]</scope>
</reference>
<dbReference type="SUPFAM" id="SSF56281">
    <property type="entry name" value="Metallo-hydrolase/oxidoreductase"/>
    <property type="match status" value="1"/>
</dbReference>
<sequence>MKSFKPSFSKPNILSPITQTLRVIPLGGVGDVTKNMYVYEYGNDIIVVDCGIGFPDEGMLGVDLVLPDITYLKERIHKVRGIVVTHGHDDHIGGLPYLWPQLQVPIYAQKLAAGFLKSKFSENKLPLDKIKTTDLTTQLTLGVFKVGFYPVAHSVPDSTGLIIDTPVGRVIHQSDFKMDWTPVNNQITDVKKITEAAKDGVVLMLIDGLRSERRGMNPSERPIENTFFEIGNRTQGKVIITTNSSSITRIQQAINVAVKLNRKVALIGRSMENNFQVASDLGYISSPPGLIIANEEIKRFADDNLMLIMAGSQGQPGSSLSRAANNDHRLVTFKKGDVVIVASDPIPLSMNTYYALIDKLSRSGIDVYYSDIQEHLHVSGHASSEEIKLMVSLVRPNYIMPIGTTFRGMRAFARLMKDLGYQDDKVITLDTQKVLLVTKAGVEIGEHIETQNVYVDGLGVGDVGTIVLRDRQVLAEEGIVVVILPIDYQTGRLAGEADIISRGFVFEKTSEELLADAKKVVDSALSDHKEGPLDWRFVRSHIEENLEKFFYEETKRRPMILPVVVEV</sequence>
<evidence type="ECO:0000256" key="8">
    <source>
        <dbReference type="ARBA" id="ARBA00022884"/>
    </source>
</evidence>
<keyword evidence="2 9" id="KW-0540">Nuclease</keyword>
<dbReference type="InterPro" id="IPR036866">
    <property type="entry name" value="RibonucZ/Hydroxyglut_hydro"/>
</dbReference>
<dbReference type="PANTHER" id="PTHR43694:SF1">
    <property type="entry name" value="RIBONUCLEASE J"/>
    <property type="match status" value="1"/>
</dbReference>
<dbReference type="InterPro" id="IPR001279">
    <property type="entry name" value="Metallo-B-lactamas"/>
</dbReference>
<dbReference type="EMBL" id="MFDO01000013">
    <property type="protein sequence ID" value="OGE65662.1"/>
    <property type="molecule type" value="Genomic_DNA"/>
</dbReference>
<dbReference type="Gene3D" id="3.10.20.580">
    <property type="match status" value="1"/>
</dbReference>
<feature type="binding site" evidence="12">
    <location>
        <position position="90"/>
    </location>
    <ligand>
        <name>Zn(2+)</name>
        <dbReference type="ChEBI" id="CHEBI:29105"/>
        <label>1</label>
        <note>catalytic</note>
    </ligand>
</feature>
<dbReference type="Pfam" id="PF22505">
    <property type="entry name" value="RNase_J_b_CASP"/>
    <property type="match status" value="1"/>
</dbReference>
<dbReference type="Pfam" id="PF17770">
    <property type="entry name" value="RNase_J_C"/>
    <property type="match status" value="1"/>
</dbReference>
<keyword evidence="6 12" id="KW-0862">Zinc</keyword>
<feature type="binding site" evidence="12">
    <location>
        <position position="153"/>
    </location>
    <ligand>
        <name>Zn(2+)</name>
        <dbReference type="ChEBI" id="CHEBI:29105"/>
        <label>1</label>
        <note>catalytic</note>
    </ligand>
</feature>
<keyword evidence="9" id="KW-0698">rRNA processing</keyword>
<dbReference type="GO" id="GO:0004521">
    <property type="term" value="F:RNA endonuclease activity"/>
    <property type="evidence" value="ECO:0007669"/>
    <property type="project" value="UniProtKB-UniRule"/>
</dbReference>
<dbReference type="GO" id="GO:0005737">
    <property type="term" value="C:cytoplasm"/>
    <property type="evidence" value="ECO:0007669"/>
    <property type="project" value="UniProtKB-SubCell"/>
</dbReference>
<dbReference type="InterPro" id="IPR030854">
    <property type="entry name" value="RNase_J_bac"/>
</dbReference>
<feature type="active site" description="Proton acceptor" evidence="10">
    <location>
        <position position="381"/>
    </location>
</feature>
<dbReference type="GO" id="GO:0003723">
    <property type="term" value="F:RNA binding"/>
    <property type="evidence" value="ECO:0007669"/>
    <property type="project" value="UniProtKB-UniRule"/>
</dbReference>
<dbReference type="Gene3D" id="3.40.50.10710">
    <property type="entry name" value="Metallo-hydrolase/oxidoreductase"/>
    <property type="match status" value="1"/>
</dbReference>
<comment type="subcellular location">
    <subcellularLocation>
        <location evidence="9">Cytoplasm</location>
    </subcellularLocation>
</comment>
<keyword evidence="12" id="KW-0106">Calcium</keyword>
<keyword evidence="5 9" id="KW-0378">Hydrolase</keyword>
<feature type="domain" description="Metallo-beta-lactamase" evidence="13">
    <location>
        <begin position="33"/>
        <end position="227"/>
    </location>
</feature>
<comment type="similarity">
    <text evidence="9">Belongs to the metallo-beta-lactamase superfamily. RNA-metabolizing metallo-beta-lactamase-like family. Bacterial RNase J subfamily.</text>
</comment>
<dbReference type="InterPro" id="IPR042173">
    <property type="entry name" value="RNase_J_2"/>
</dbReference>
<evidence type="ECO:0000256" key="2">
    <source>
        <dbReference type="ARBA" id="ARBA00022722"/>
    </source>
</evidence>
<dbReference type="Pfam" id="PF07521">
    <property type="entry name" value="RMMBL"/>
    <property type="match status" value="1"/>
</dbReference>
<proteinExistence type="inferred from homology"/>
<keyword evidence="8 9" id="KW-0694">RNA-binding</keyword>
<dbReference type="PIRSF" id="PIRSF004803">
    <property type="entry name" value="RnjA"/>
    <property type="match status" value="1"/>
</dbReference>
<comment type="cofactor">
    <cofactor evidence="12">
        <name>Zn(2+)</name>
        <dbReference type="ChEBI" id="CHEBI:29105"/>
    </cofactor>
    <text evidence="12">Binds 2 Zn(2+) ions per subunit. It is not clear if Zn(2+) or Mg(2+) is physiologically important.</text>
</comment>
<comment type="cofactor">
    <cofactor evidence="12">
        <name>Ca(2+)</name>
        <dbReference type="ChEBI" id="CHEBI:29108"/>
    </cofactor>
    <text evidence="12">Binds 1 Ca(2+) cation per subunit. Seen in 1 crystal structure, it is not clear if it is physiologically important.</text>
</comment>
<evidence type="ECO:0000256" key="6">
    <source>
        <dbReference type="ARBA" id="ARBA00022833"/>
    </source>
</evidence>
<feature type="binding site" evidence="9 11">
    <location>
        <begin position="377"/>
        <end position="381"/>
    </location>
    <ligand>
        <name>substrate</name>
    </ligand>
</feature>
<dbReference type="Gene3D" id="3.60.15.10">
    <property type="entry name" value="Ribonuclease Z/Hydroxyacylglutathione hydrolase-like"/>
    <property type="match status" value="1"/>
</dbReference>
<feature type="binding site" evidence="12">
    <location>
        <position position="91"/>
    </location>
    <ligand>
        <name>Zn(2+)</name>
        <dbReference type="ChEBI" id="CHEBI:29105"/>
        <label>1</label>
        <note>catalytic</note>
    </ligand>
</feature>
<evidence type="ECO:0000256" key="4">
    <source>
        <dbReference type="ARBA" id="ARBA00022759"/>
    </source>
</evidence>
<dbReference type="EC" id="3.1.-.-" evidence="9"/>
<keyword evidence="7 9" id="KW-0269">Exonuclease</keyword>
<evidence type="ECO:0000256" key="5">
    <source>
        <dbReference type="ARBA" id="ARBA00022801"/>
    </source>
</evidence>
<evidence type="ECO:0000256" key="12">
    <source>
        <dbReference type="PIRSR" id="PIRSR004803-3"/>
    </source>
</evidence>
<protein>
    <recommendedName>
        <fullName evidence="9">Ribonuclease J</fullName>
        <shortName evidence="9">RNase J</shortName>
        <ecNumber evidence="9">3.1.-.-</ecNumber>
    </recommendedName>
</protein>
<dbReference type="CDD" id="cd07714">
    <property type="entry name" value="RNaseJ_MBL-fold"/>
    <property type="match status" value="1"/>
</dbReference>
<accession>A0A1F5MJX7</accession>
<feature type="binding site" evidence="12">
    <location>
        <position position="456"/>
    </location>
    <ligand>
        <name>Ca(2+)</name>
        <dbReference type="ChEBI" id="CHEBI:29108"/>
    </ligand>
</feature>
<evidence type="ECO:0000256" key="3">
    <source>
        <dbReference type="ARBA" id="ARBA00022723"/>
    </source>
</evidence>
<comment type="function">
    <text evidence="9">An RNase that has 5'-3' exonuclease and possibly endonuclease activity. Involved in maturation of rRNA and in some organisms also mRNA maturation and/or decay.</text>
</comment>
<dbReference type="InterPro" id="IPR041636">
    <property type="entry name" value="RNase_J_C"/>
</dbReference>
<comment type="subunit">
    <text evidence="9">Homodimer, may be a subunit of the RNA degradosome.</text>
</comment>